<dbReference type="SMART" id="SM00504">
    <property type="entry name" value="Ubox"/>
    <property type="match status" value="1"/>
</dbReference>
<dbReference type="CDD" id="cd16655">
    <property type="entry name" value="RING-Ubox_WDSUB1-like"/>
    <property type="match status" value="1"/>
</dbReference>
<evidence type="ECO:0000256" key="2">
    <source>
        <dbReference type="SAM" id="MobiDB-lite"/>
    </source>
</evidence>
<dbReference type="InterPro" id="IPR003613">
    <property type="entry name" value="Ubox_domain"/>
</dbReference>
<organism evidence="4">
    <name type="scientific">Grammatophora oceanica</name>
    <dbReference type="NCBI Taxonomy" id="210454"/>
    <lineage>
        <taxon>Eukaryota</taxon>
        <taxon>Sar</taxon>
        <taxon>Stramenopiles</taxon>
        <taxon>Ochrophyta</taxon>
        <taxon>Bacillariophyta</taxon>
        <taxon>Fragilariophyceae</taxon>
        <taxon>Fragilariophycidae</taxon>
        <taxon>Rhabdonematales</taxon>
        <taxon>Grammatophoraceae</taxon>
        <taxon>Grammatophora</taxon>
    </lineage>
</organism>
<dbReference type="PROSITE" id="PS51698">
    <property type="entry name" value="U_BOX"/>
    <property type="match status" value="1"/>
</dbReference>
<dbReference type="GO" id="GO:0004842">
    <property type="term" value="F:ubiquitin-protein transferase activity"/>
    <property type="evidence" value="ECO:0007669"/>
    <property type="project" value="InterPro"/>
</dbReference>
<accession>A0A7S1VV23</accession>
<dbReference type="EMBL" id="HBGK01053179">
    <property type="protein sequence ID" value="CAD9312263.1"/>
    <property type="molecule type" value="Transcribed_RNA"/>
</dbReference>
<reference evidence="4" key="1">
    <citation type="submission" date="2021-01" db="EMBL/GenBank/DDBJ databases">
        <authorList>
            <person name="Corre E."/>
            <person name="Pelletier E."/>
            <person name="Niang G."/>
            <person name="Scheremetjew M."/>
            <person name="Finn R."/>
            <person name="Kale V."/>
            <person name="Holt S."/>
            <person name="Cochrane G."/>
            <person name="Meng A."/>
            <person name="Brown T."/>
            <person name="Cohen L."/>
        </authorList>
    </citation>
    <scope>NUCLEOTIDE SEQUENCE</scope>
    <source>
        <strain evidence="4">CCMP 410</strain>
    </source>
</reference>
<gene>
    <name evidence="4" type="ORF">GOCE00092_LOCUS28001</name>
</gene>
<proteinExistence type="predicted"/>
<feature type="coiled-coil region" evidence="1">
    <location>
        <begin position="43"/>
        <end position="106"/>
    </location>
</feature>
<dbReference type="GO" id="GO:0016567">
    <property type="term" value="P:protein ubiquitination"/>
    <property type="evidence" value="ECO:0007669"/>
    <property type="project" value="InterPro"/>
</dbReference>
<dbReference type="AlphaFoldDB" id="A0A7S1VV23"/>
<sequence>MPTPPSHVNQQKLLDALRLWIREGEQCVVDYRTKLETWRRCHTKVCQEDVEELRNHIRFLEKQIEERQISSMKEMDPVLVEANGWIVEQEERLADARQTMDALVAVGKNTTSSFESTTTPVLVPPTNADGGAGPSQSDPPSELLCPITLDLMKDPVIAADGHTYERSAIEQVFNQSTNRSNNPVSPCTNLSLPSRALIPNVGIRSMCRRWDNSNNDNTAVVVMEELPPTG</sequence>
<dbReference type="Gene3D" id="3.30.40.10">
    <property type="entry name" value="Zinc/RING finger domain, C3HC4 (zinc finger)"/>
    <property type="match status" value="1"/>
</dbReference>
<dbReference type="PANTHER" id="PTHR46573">
    <property type="entry name" value="WD REPEAT, SAM AND U-BOX DOMAIN-CONTAINING PROTEIN 1"/>
    <property type="match status" value="1"/>
</dbReference>
<dbReference type="SUPFAM" id="SSF57850">
    <property type="entry name" value="RING/U-box"/>
    <property type="match status" value="1"/>
</dbReference>
<dbReference type="Pfam" id="PF04564">
    <property type="entry name" value="U-box"/>
    <property type="match status" value="1"/>
</dbReference>
<evidence type="ECO:0000256" key="1">
    <source>
        <dbReference type="SAM" id="Coils"/>
    </source>
</evidence>
<feature type="region of interest" description="Disordered" evidence="2">
    <location>
        <begin position="114"/>
        <end position="140"/>
    </location>
</feature>
<feature type="domain" description="U-box" evidence="3">
    <location>
        <begin position="138"/>
        <end position="217"/>
    </location>
</feature>
<dbReference type="PANTHER" id="PTHR46573:SF1">
    <property type="entry name" value="WD REPEAT, SAM AND U-BOX DOMAIN-CONTAINING PROTEIN 1"/>
    <property type="match status" value="1"/>
</dbReference>
<protein>
    <recommendedName>
        <fullName evidence="3">U-box domain-containing protein</fullName>
    </recommendedName>
</protein>
<keyword evidence="1" id="KW-0175">Coiled coil</keyword>
<evidence type="ECO:0000313" key="4">
    <source>
        <dbReference type="EMBL" id="CAD9312263.1"/>
    </source>
</evidence>
<dbReference type="InterPro" id="IPR052085">
    <property type="entry name" value="WD-SAM-U-box"/>
</dbReference>
<dbReference type="InterPro" id="IPR013083">
    <property type="entry name" value="Znf_RING/FYVE/PHD"/>
</dbReference>
<evidence type="ECO:0000259" key="3">
    <source>
        <dbReference type="PROSITE" id="PS51698"/>
    </source>
</evidence>
<name>A0A7S1VV23_9STRA</name>